<dbReference type="InterPro" id="IPR000073">
    <property type="entry name" value="AB_hydrolase_1"/>
</dbReference>
<name>A0A1H8RD22_9PSEU</name>
<gene>
    <name evidence="2" type="ORF">SAMN04489732_101744</name>
</gene>
<dbReference type="AlphaFoldDB" id="A0A1H8RD22"/>
<dbReference type="Pfam" id="PF12697">
    <property type="entry name" value="Abhydrolase_6"/>
    <property type="match status" value="1"/>
</dbReference>
<dbReference type="PANTHER" id="PTHR37017">
    <property type="entry name" value="AB HYDROLASE-1 DOMAIN-CONTAINING PROTEIN-RELATED"/>
    <property type="match status" value="1"/>
</dbReference>
<dbReference type="Proteomes" id="UP000198582">
    <property type="component" value="Unassembled WGS sequence"/>
</dbReference>
<dbReference type="PANTHER" id="PTHR37017:SF11">
    <property type="entry name" value="ESTERASE_LIPASE_THIOESTERASE DOMAIN-CONTAINING PROTEIN"/>
    <property type="match status" value="1"/>
</dbReference>
<protein>
    <submittedName>
        <fullName evidence="2">Pimeloyl-ACP methyl ester carboxylesterase</fullName>
    </submittedName>
</protein>
<reference evidence="2 3" key="1">
    <citation type="submission" date="2016-10" db="EMBL/GenBank/DDBJ databases">
        <authorList>
            <person name="de Groot N.N."/>
        </authorList>
    </citation>
    <scope>NUCLEOTIDE SEQUENCE [LARGE SCALE GENOMIC DNA]</scope>
    <source>
        <strain evidence="2 3">DSM 44993</strain>
    </source>
</reference>
<evidence type="ECO:0000313" key="2">
    <source>
        <dbReference type="EMBL" id="SEO64419.1"/>
    </source>
</evidence>
<dbReference type="Gene3D" id="3.40.50.1820">
    <property type="entry name" value="alpha/beta hydrolase"/>
    <property type="match status" value="1"/>
</dbReference>
<feature type="domain" description="AB hydrolase-1" evidence="1">
    <location>
        <begin position="22"/>
        <end position="240"/>
    </location>
</feature>
<evidence type="ECO:0000313" key="3">
    <source>
        <dbReference type="Proteomes" id="UP000198582"/>
    </source>
</evidence>
<sequence>MLGEQSLLAKENTTVSPSSSTIVLVHGALTDASVWHGVITELQRRGHRVLAPAMPMRGLASDVARLRSFLSTIDGPITVAAHSYGGSVISDPDALTPAVRSLAFVAAFQQDSGETAGELNYRFPGSKLTPDTTLVREALDGNDLYLRPEHFAEVYAADLDPATAAVLAAAQHPINPAALDESFTGEATWRTLPSWALISTADHSIPTEALRDMAKRAGSTVVELDSAHAVPIAHPAETAALILAAAA</sequence>
<dbReference type="STRING" id="394193.SAMN04489732_101744"/>
<dbReference type="GO" id="GO:0003824">
    <property type="term" value="F:catalytic activity"/>
    <property type="evidence" value="ECO:0007669"/>
    <property type="project" value="UniProtKB-ARBA"/>
</dbReference>
<organism evidence="2 3">
    <name type="scientific">Amycolatopsis saalfeldensis</name>
    <dbReference type="NCBI Taxonomy" id="394193"/>
    <lineage>
        <taxon>Bacteria</taxon>
        <taxon>Bacillati</taxon>
        <taxon>Actinomycetota</taxon>
        <taxon>Actinomycetes</taxon>
        <taxon>Pseudonocardiales</taxon>
        <taxon>Pseudonocardiaceae</taxon>
        <taxon>Amycolatopsis</taxon>
    </lineage>
</organism>
<dbReference type="OrthoDB" id="9814966at2"/>
<accession>A0A1H8RD22</accession>
<keyword evidence="3" id="KW-1185">Reference proteome</keyword>
<dbReference type="InterPro" id="IPR052897">
    <property type="entry name" value="Sec-Metab_Biosynth_Hydrolase"/>
</dbReference>
<dbReference type="EMBL" id="FOEF01000001">
    <property type="protein sequence ID" value="SEO64419.1"/>
    <property type="molecule type" value="Genomic_DNA"/>
</dbReference>
<dbReference type="SUPFAM" id="SSF53474">
    <property type="entry name" value="alpha/beta-Hydrolases"/>
    <property type="match status" value="1"/>
</dbReference>
<evidence type="ECO:0000259" key="1">
    <source>
        <dbReference type="Pfam" id="PF12697"/>
    </source>
</evidence>
<dbReference type="InterPro" id="IPR029058">
    <property type="entry name" value="AB_hydrolase_fold"/>
</dbReference>
<proteinExistence type="predicted"/>